<feature type="compositionally biased region" description="Basic and acidic residues" evidence="1">
    <location>
        <begin position="68"/>
        <end position="113"/>
    </location>
</feature>
<dbReference type="PANTHER" id="PTHR11521">
    <property type="entry name" value="TROPONIN T"/>
    <property type="match status" value="1"/>
</dbReference>
<name>C4WSI5_ACYPI</name>
<dbReference type="PANTHER" id="PTHR11521:SF1">
    <property type="entry name" value="TROPONIN T, SKELETAL MUSCLE"/>
    <property type="match status" value="1"/>
</dbReference>
<dbReference type="GO" id="GO:0005861">
    <property type="term" value="C:troponin complex"/>
    <property type="evidence" value="ECO:0007669"/>
    <property type="project" value="InterPro"/>
</dbReference>
<dbReference type="GO" id="GO:0006936">
    <property type="term" value="P:muscle contraction"/>
    <property type="evidence" value="ECO:0007669"/>
    <property type="project" value="TreeGrafter"/>
</dbReference>
<feature type="compositionally biased region" description="Acidic residues" evidence="1">
    <location>
        <begin position="1"/>
        <end position="20"/>
    </location>
</feature>
<dbReference type="EMBL" id="AK340202">
    <property type="protein sequence ID" value="BAH70855.1"/>
    <property type="molecule type" value="mRNA"/>
</dbReference>
<dbReference type="GO" id="GO:0005523">
    <property type="term" value="F:tropomyosin binding"/>
    <property type="evidence" value="ECO:0007669"/>
    <property type="project" value="TreeGrafter"/>
</dbReference>
<evidence type="ECO:0000256" key="1">
    <source>
        <dbReference type="SAM" id="MobiDB-lite"/>
    </source>
</evidence>
<feature type="region of interest" description="Disordered" evidence="1">
    <location>
        <begin position="45"/>
        <end position="156"/>
    </location>
</feature>
<sequence>MSDEEEVYTDSEEETGDGDPEFVKRQELKSSALDEQLKEYIQEWRKQRSKEEDDLKKLKEKQAKRKVMRAEEEKRMAERKKQEEERRQREVEEKKQKDIEEKRKRLEEAEKKRQAMMAALKEQTNKSKGPNFTISKKEGALSMTSAQLERNKTREQIEEEKENIVELQNQTVKHRRFLCAKTPIQSH</sequence>
<proteinExistence type="evidence at transcript level"/>
<dbReference type="OrthoDB" id="330499at2759"/>
<gene>
    <name evidence="2" type="primary">ACYPI004371</name>
</gene>
<protein>
    <submittedName>
        <fullName evidence="2">ACYPI004371 protein</fullName>
    </submittedName>
</protein>
<organism evidence="2">
    <name type="scientific">Acyrthosiphon pisum</name>
    <name type="common">Pea aphid</name>
    <dbReference type="NCBI Taxonomy" id="7029"/>
    <lineage>
        <taxon>Eukaryota</taxon>
        <taxon>Metazoa</taxon>
        <taxon>Ecdysozoa</taxon>
        <taxon>Arthropoda</taxon>
        <taxon>Hexapoda</taxon>
        <taxon>Insecta</taxon>
        <taxon>Pterygota</taxon>
        <taxon>Neoptera</taxon>
        <taxon>Paraneoptera</taxon>
        <taxon>Hemiptera</taxon>
        <taxon>Sternorrhyncha</taxon>
        <taxon>Aphidomorpha</taxon>
        <taxon>Aphidoidea</taxon>
        <taxon>Aphididae</taxon>
        <taxon>Macrosiphini</taxon>
        <taxon>Acyrthosiphon</taxon>
    </lineage>
</organism>
<dbReference type="AlphaFoldDB" id="C4WSI5"/>
<feature type="region of interest" description="Disordered" evidence="1">
    <location>
        <begin position="1"/>
        <end position="23"/>
    </location>
</feature>
<dbReference type="InterPro" id="IPR027707">
    <property type="entry name" value="TNNT"/>
</dbReference>
<dbReference type="GO" id="GO:0006937">
    <property type="term" value="P:regulation of muscle contraction"/>
    <property type="evidence" value="ECO:0007669"/>
    <property type="project" value="InterPro"/>
</dbReference>
<dbReference type="GO" id="GO:0045214">
    <property type="term" value="P:sarcomere organization"/>
    <property type="evidence" value="ECO:0007669"/>
    <property type="project" value="TreeGrafter"/>
</dbReference>
<evidence type="ECO:0000313" key="2">
    <source>
        <dbReference type="EMBL" id="BAH70855.1"/>
    </source>
</evidence>
<feature type="compositionally biased region" description="Basic and acidic residues" evidence="1">
    <location>
        <begin position="45"/>
        <end position="61"/>
    </location>
</feature>
<accession>C4WSI5</accession>
<reference evidence="2" key="1">
    <citation type="submission" date="2009-06" db="EMBL/GenBank/DDBJ databases">
        <title>A full-length cDNA resource of the pea aphid, Acyrthosiphon pisum.</title>
        <authorList>
            <person name="Shigenobu S."/>
            <person name="Nakabachi A."/>
            <person name="Richards S."/>
        </authorList>
    </citation>
    <scope>NUCLEOTIDE SEQUENCE</scope>
    <source>
        <strain evidence="2">LSR1</strain>
        <tissue evidence="2">Whole body</tissue>
    </source>
</reference>